<proteinExistence type="inferred from homology"/>
<feature type="domain" description="LytR/CpsA/Psr regulator C-terminal" evidence="3">
    <location>
        <begin position="331"/>
        <end position="394"/>
    </location>
</feature>
<evidence type="ECO:0000259" key="3">
    <source>
        <dbReference type="Pfam" id="PF13399"/>
    </source>
</evidence>
<feature type="domain" description="Cell envelope-related transcriptional attenuator" evidence="2">
    <location>
        <begin position="55"/>
        <end position="213"/>
    </location>
</feature>
<dbReference type="Pfam" id="PF03816">
    <property type="entry name" value="LytR_cpsA_psr"/>
    <property type="match status" value="1"/>
</dbReference>
<dbReference type="EMBL" id="BJMM01000002">
    <property type="protein sequence ID" value="GEB47629.1"/>
    <property type="molecule type" value="Genomic_DNA"/>
</dbReference>
<keyword evidence="5" id="KW-1185">Reference proteome</keyword>
<dbReference type="InterPro" id="IPR004474">
    <property type="entry name" value="LytR_CpsA_psr"/>
</dbReference>
<dbReference type="PANTHER" id="PTHR33392:SF6">
    <property type="entry name" value="POLYISOPRENYL-TEICHOIC ACID--PEPTIDOGLYCAN TEICHOIC ACID TRANSFERASE TAGU"/>
    <property type="match status" value="1"/>
</dbReference>
<comment type="similarity">
    <text evidence="1">Belongs to the LytR/CpsA/Psr (LCP) family.</text>
</comment>
<dbReference type="NCBIfam" id="TIGR00350">
    <property type="entry name" value="lytR_cpsA_psr"/>
    <property type="match status" value="1"/>
</dbReference>
<dbReference type="Pfam" id="PF13399">
    <property type="entry name" value="LytR_C"/>
    <property type="match status" value="1"/>
</dbReference>
<dbReference type="Proteomes" id="UP000319210">
    <property type="component" value="Unassembled WGS sequence"/>
</dbReference>
<dbReference type="InterPro" id="IPR027381">
    <property type="entry name" value="LytR/CpsA/Psr_C"/>
</dbReference>
<dbReference type="AlphaFoldDB" id="A0A4Y3QRR9"/>
<dbReference type="InterPro" id="IPR050922">
    <property type="entry name" value="LytR/CpsA/Psr_CW_biosynth"/>
</dbReference>
<gene>
    <name evidence="4" type="ORF">SCA03_01800</name>
</gene>
<comment type="caution">
    <text evidence="4">The sequence shown here is derived from an EMBL/GenBank/DDBJ whole genome shotgun (WGS) entry which is preliminary data.</text>
</comment>
<sequence>MTAAPAGPARGVPDPRGQVTARPLNLLLVGLDTREGLTKRQRDRLHVGGTACECTDVMMLLHLSADRRRASLVSIPRDSWVRFAPHREKEPEGKATGPRPGTHQGKINAAHRHGGPQLTVRTVEQATGVDIDHYLETDFAGFVRAVDRLGGAPVCTREDLHDANSGLAMPAGSHHTDGREALRFVRARHVQPPGDLGRVRRQQQLMAGMMRRLTDPGITGRPARLLDAVRALRGTVRTDPGLTAARLVEIGRSLRGLDGDHMEFATVPIEKFDHRVPGWGSTLVWDAPRARLLFRTLRADRPLRSEPRLGPPPGTRPVAADPARIAVRVRGAGGAGDRMARRLRDTGFDVAARHPGEPGQADGMLTGRTEIRYAPDLRSEARALATALPGAVLVPVPGHGGTFVIRPGLTGTRVVRVVHDRSSVEGAPASATALACDPSGGLLGPAGE</sequence>
<evidence type="ECO:0000256" key="1">
    <source>
        <dbReference type="ARBA" id="ARBA00006068"/>
    </source>
</evidence>
<protein>
    <submittedName>
        <fullName evidence="4">Uncharacterized protein</fullName>
    </submittedName>
</protein>
<dbReference type="PANTHER" id="PTHR33392">
    <property type="entry name" value="POLYISOPRENYL-TEICHOIC ACID--PEPTIDOGLYCAN TEICHOIC ACID TRANSFERASE TAGU"/>
    <property type="match status" value="1"/>
</dbReference>
<organism evidence="4 5">
    <name type="scientific">Streptomyces cacaoi</name>
    <dbReference type="NCBI Taxonomy" id="1898"/>
    <lineage>
        <taxon>Bacteria</taxon>
        <taxon>Bacillati</taxon>
        <taxon>Actinomycetota</taxon>
        <taxon>Actinomycetes</taxon>
        <taxon>Kitasatosporales</taxon>
        <taxon>Streptomycetaceae</taxon>
        <taxon>Streptomyces</taxon>
    </lineage>
</organism>
<evidence type="ECO:0000259" key="2">
    <source>
        <dbReference type="Pfam" id="PF03816"/>
    </source>
</evidence>
<dbReference type="Gene3D" id="3.40.630.190">
    <property type="entry name" value="LCP protein"/>
    <property type="match status" value="1"/>
</dbReference>
<evidence type="ECO:0000313" key="4">
    <source>
        <dbReference type="EMBL" id="GEB47629.1"/>
    </source>
</evidence>
<name>A0A4Y3QRR9_STRCI</name>
<reference evidence="4 5" key="1">
    <citation type="submission" date="2019-06" db="EMBL/GenBank/DDBJ databases">
        <title>Whole genome shotgun sequence of Streptomyces cacaoi subsp. cacaoi NBRC 12748.</title>
        <authorList>
            <person name="Hosoyama A."/>
            <person name="Uohara A."/>
            <person name="Ohji S."/>
            <person name="Ichikawa N."/>
        </authorList>
    </citation>
    <scope>NUCLEOTIDE SEQUENCE [LARGE SCALE GENOMIC DNA]</scope>
    <source>
        <strain evidence="4 5">NBRC 12748</strain>
    </source>
</reference>
<evidence type="ECO:0000313" key="5">
    <source>
        <dbReference type="Proteomes" id="UP000319210"/>
    </source>
</evidence>
<accession>A0A4Y3QRR9</accession>